<reference evidence="4" key="1">
    <citation type="submission" date="2020-05" db="EMBL/GenBank/DDBJ databases">
        <title>Frigoriglobus tundricola gen. nov., sp. nov., a psychrotolerant cellulolytic planctomycete of the family Gemmataceae with two divergent copies of 16S rRNA gene.</title>
        <authorList>
            <person name="Kulichevskaya I.S."/>
            <person name="Ivanova A.A."/>
            <person name="Naumoff D.G."/>
            <person name="Beletsky A.V."/>
            <person name="Rijpstra W.I.C."/>
            <person name="Sinninghe Damste J.S."/>
            <person name="Mardanov A.V."/>
            <person name="Ravin N.V."/>
            <person name="Dedysh S.N."/>
        </authorList>
    </citation>
    <scope>NUCLEOTIDE SEQUENCE [LARGE SCALE GENOMIC DNA]</scope>
    <source>
        <strain evidence="4">PL17</strain>
    </source>
</reference>
<dbReference type="AlphaFoldDB" id="A0A6M5YPK6"/>
<protein>
    <recommendedName>
        <fullName evidence="2">PAS domain-containing protein</fullName>
    </recommendedName>
</protein>
<dbReference type="SUPFAM" id="SSF55785">
    <property type="entry name" value="PYP-like sensor domain (PAS domain)"/>
    <property type="match status" value="1"/>
</dbReference>
<proteinExistence type="predicted"/>
<organism evidence="3 4">
    <name type="scientific">Frigoriglobus tundricola</name>
    <dbReference type="NCBI Taxonomy" id="2774151"/>
    <lineage>
        <taxon>Bacteria</taxon>
        <taxon>Pseudomonadati</taxon>
        <taxon>Planctomycetota</taxon>
        <taxon>Planctomycetia</taxon>
        <taxon>Gemmatales</taxon>
        <taxon>Gemmataceae</taxon>
        <taxon>Frigoriglobus</taxon>
    </lineage>
</organism>
<name>A0A6M5YPK6_9BACT</name>
<evidence type="ECO:0000259" key="2">
    <source>
        <dbReference type="Pfam" id="PF13188"/>
    </source>
</evidence>
<accession>A0A6M5YPK6</accession>
<evidence type="ECO:0000313" key="3">
    <source>
        <dbReference type="EMBL" id="QJW95935.1"/>
    </source>
</evidence>
<gene>
    <name evidence="3" type="ORF">FTUN_3489</name>
</gene>
<keyword evidence="4" id="KW-1185">Reference proteome</keyword>
<dbReference type="InterPro" id="IPR035965">
    <property type="entry name" value="PAS-like_dom_sf"/>
</dbReference>
<sequence length="107" mass="11101">MATPPSPPSGKGRPRGSGGFGWRAFFHQSATPVFVLGKGKRLRFANAAWEELTGVKLEDALGMVCTARRSSTPLQAALAPTPKRSPAAPTAHAAPPRPTAAARRGGT</sequence>
<dbReference type="Gene3D" id="3.30.450.20">
    <property type="entry name" value="PAS domain"/>
    <property type="match status" value="1"/>
</dbReference>
<dbReference type="RefSeq" id="WP_171471606.1">
    <property type="nucleotide sequence ID" value="NZ_CP053452.2"/>
</dbReference>
<feature type="region of interest" description="Disordered" evidence="1">
    <location>
        <begin position="72"/>
        <end position="107"/>
    </location>
</feature>
<dbReference type="EMBL" id="CP053452">
    <property type="protein sequence ID" value="QJW95935.1"/>
    <property type="molecule type" value="Genomic_DNA"/>
</dbReference>
<feature type="region of interest" description="Disordered" evidence="1">
    <location>
        <begin position="1"/>
        <end position="20"/>
    </location>
</feature>
<dbReference type="Pfam" id="PF13188">
    <property type="entry name" value="PAS_8"/>
    <property type="match status" value="1"/>
</dbReference>
<feature type="compositionally biased region" description="Low complexity" evidence="1">
    <location>
        <begin position="86"/>
        <end position="107"/>
    </location>
</feature>
<evidence type="ECO:0000313" key="4">
    <source>
        <dbReference type="Proteomes" id="UP000503447"/>
    </source>
</evidence>
<feature type="domain" description="PAS" evidence="2">
    <location>
        <begin position="22"/>
        <end position="64"/>
    </location>
</feature>
<evidence type="ECO:0000256" key="1">
    <source>
        <dbReference type="SAM" id="MobiDB-lite"/>
    </source>
</evidence>
<dbReference type="KEGG" id="ftj:FTUN_3489"/>
<dbReference type="Proteomes" id="UP000503447">
    <property type="component" value="Chromosome"/>
</dbReference>
<dbReference type="InterPro" id="IPR000014">
    <property type="entry name" value="PAS"/>
</dbReference>